<protein>
    <submittedName>
        <fullName evidence="3">Uncharacterized protein</fullName>
    </submittedName>
</protein>
<comment type="caution">
    <text evidence="3">The sequence shown here is derived from an EMBL/GenBank/DDBJ whole genome shotgun (WGS) entry which is preliminary data.</text>
</comment>
<feature type="coiled-coil region" evidence="1">
    <location>
        <begin position="426"/>
        <end position="481"/>
    </location>
</feature>
<sequence>MYLRGRGRIGSSYATQNQPKRNSSHSRQGVNSNRLSQCSDQSLEIAAARVAMSRSTLEHFYSHDDIGNRESAYSEYSANSSTYLSSHIRKSSRATEYDNIHESTIIEANNLLKVAKAQAREDISRHLLSDKNNINIQPIAAHITQTTSYVADSGQGFPPIIFDRSGVEHRQEQVLRHEYIHIPTTLRNKQARFNSVEKNICPKSTDTRRESLVASNKSKQKRRENYVYETALNGKGSLADESCSYTQVQLDKQRKSTREFLEKELNKIEILRKDIIQENEKELNNQLHILETQNKFVQSWEYPGDKNVGILLNLQETQECLSISKRESIGQLENSYNRELEELQNHLQDETLKLDYLLKTNQQRLEDYFVEATEIQILRDGYHKENLRNKNQLKDLKIKYQSMRESLQLSEYTSSENSLRYQLDECTLLKTDMNKRKNAVAELEEKVEQCDQELQETNIHINKLEKQVQEEKDILEKIMKEFDIKNAVFVTKPISNYPVRGSPEILSYIDDESKNDIDKIVPHLVESQKDSHIQTKFLDRFLLGKSAAIRYQKYKMSIRKENVGKSNRPKDNEQKTNIAISAPIIPRIMENNAGSVPMRLIPLSEAKKLHGYGAQTPPSNTLRKGQWPDGTYRAESAKRESYFQEIF</sequence>
<dbReference type="Proteomes" id="UP001623330">
    <property type="component" value="Unassembled WGS sequence"/>
</dbReference>
<name>A0ABR4NRL8_9SACH</name>
<dbReference type="EMBL" id="JBEVYD010000008">
    <property type="protein sequence ID" value="KAL3230981.1"/>
    <property type="molecule type" value="Genomic_DNA"/>
</dbReference>
<accession>A0ABR4NRL8</accession>
<organism evidence="3 4">
    <name type="scientific">Nakaseomyces bracarensis</name>
    <dbReference type="NCBI Taxonomy" id="273131"/>
    <lineage>
        <taxon>Eukaryota</taxon>
        <taxon>Fungi</taxon>
        <taxon>Dikarya</taxon>
        <taxon>Ascomycota</taxon>
        <taxon>Saccharomycotina</taxon>
        <taxon>Saccharomycetes</taxon>
        <taxon>Saccharomycetales</taxon>
        <taxon>Saccharomycetaceae</taxon>
        <taxon>Nakaseomyces</taxon>
    </lineage>
</organism>
<evidence type="ECO:0000256" key="2">
    <source>
        <dbReference type="SAM" id="MobiDB-lite"/>
    </source>
</evidence>
<keyword evidence="4" id="KW-1185">Reference proteome</keyword>
<feature type="coiled-coil region" evidence="1">
    <location>
        <begin position="258"/>
        <end position="293"/>
    </location>
</feature>
<evidence type="ECO:0000313" key="3">
    <source>
        <dbReference type="EMBL" id="KAL3230981.1"/>
    </source>
</evidence>
<feature type="region of interest" description="Disordered" evidence="2">
    <location>
        <begin position="1"/>
        <end position="36"/>
    </location>
</feature>
<feature type="coiled-coil region" evidence="1">
    <location>
        <begin position="329"/>
        <end position="360"/>
    </location>
</feature>
<gene>
    <name evidence="3" type="ORF">RNJ44_00620</name>
</gene>
<keyword evidence="1" id="KW-0175">Coiled coil</keyword>
<evidence type="ECO:0000256" key="1">
    <source>
        <dbReference type="SAM" id="Coils"/>
    </source>
</evidence>
<proteinExistence type="predicted"/>
<reference evidence="3 4" key="1">
    <citation type="submission" date="2024-05" db="EMBL/GenBank/DDBJ databases">
        <title>Long read based assembly of the Candida bracarensis genome reveals expanded adhesin content.</title>
        <authorList>
            <person name="Marcet-Houben M."/>
            <person name="Ksiezopolska E."/>
            <person name="Gabaldon T."/>
        </authorList>
    </citation>
    <scope>NUCLEOTIDE SEQUENCE [LARGE SCALE GENOMIC DNA]</scope>
    <source>
        <strain evidence="3 4">CBM6</strain>
    </source>
</reference>
<evidence type="ECO:0000313" key="4">
    <source>
        <dbReference type="Proteomes" id="UP001623330"/>
    </source>
</evidence>
<feature type="compositionally biased region" description="Polar residues" evidence="2">
    <location>
        <begin position="12"/>
        <end position="36"/>
    </location>
</feature>